<dbReference type="GO" id="GO:0009245">
    <property type="term" value="P:lipid A biosynthetic process"/>
    <property type="evidence" value="ECO:0007669"/>
    <property type="project" value="UniProtKB-UniRule"/>
</dbReference>
<feature type="binding site" evidence="10">
    <location>
        <position position="136"/>
    </location>
    <ligand>
        <name>Mn(2+)</name>
        <dbReference type="ChEBI" id="CHEBI:29035"/>
        <label>2</label>
    </ligand>
</feature>
<keyword evidence="4 10" id="KW-0441">Lipid A biosynthesis</keyword>
<dbReference type="InterPro" id="IPR004843">
    <property type="entry name" value="Calcineurin-like_PHP"/>
</dbReference>
<keyword evidence="13" id="KW-1185">Reference proteome</keyword>
<feature type="binding site" evidence="10">
    <location>
        <position position="28"/>
    </location>
    <ligand>
        <name>Mn(2+)</name>
        <dbReference type="ChEBI" id="CHEBI:29035"/>
        <label>1</label>
    </ligand>
</feature>
<dbReference type="InterPro" id="IPR010138">
    <property type="entry name" value="UDP-diacylglucosamine_Hdrlase"/>
</dbReference>
<dbReference type="AlphaFoldDB" id="A0A4V3DK10"/>
<dbReference type="EC" id="3.6.1.54" evidence="10"/>
<dbReference type="InterPro" id="IPR029052">
    <property type="entry name" value="Metallo-depent_PP-like"/>
</dbReference>
<feature type="binding site" evidence="10">
    <location>
        <position position="61"/>
    </location>
    <ligand>
        <name>Mn(2+)</name>
        <dbReference type="ChEBI" id="CHEBI:29035"/>
        <label>2</label>
    </ligand>
</feature>
<feature type="binding site" evidence="10">
    <location>
        <position position="221"/>
    </location>
    <ligand>
        <name>Mn(2+)</name>
        <dbReference type="ChEBI" id="CHEBI:29035"/>
        <label>1</label>
    </ligand>
</feature>
<dbReference type="InterPro" id="IPR043461">
    <property type="entry name" value="LpxH-like"/>
</dbReference>
<dbReference type="UniPathway" id="UPA00359">
    <property type="reaction ID" value="UER00480"/>
</dbReference>
<evidence type="ECO:0000256" key="6">
    <source>
        <dbReference type="ARBA" id="ARBA00022801"/>
    </source>
</evidence>
<keyword evidence="9 10" id="KW-0464">Manganese</keyword>
<dbReference type="GO" id="GO:0005737">
    <property type="term" value="C:cytoplasm"/>
    <property type="evidence" value="ECO:0007669"/>
    <property type="project" value="InterPro"/>
</dbReference>
<dbReference type="HAMAP" id="MF_00575">
    <property type="entry name" value="LpxH"/>
    <property type="match status" value="1"/>
</dbReference>
<keyword evidence="5 10" id="KW-0479">Metal-binding</keyword>
<evidence type="ECO:0000256" key="9">
    <source>
        <dbReference type="ARBA" id="ARBA00023211"/>
    </source>
</evidence>
<evidence type="ECO:0000256" key="2">
    <source>
        <dbReference type="ARBA" id="ARBA00022516"/>
    </source>
</evidence>
<proteinExistence type="inferred from homology"/>
<feature type="binding site" evidence="10">
    <location>
        <position position="219"/>
    </location>
    <ligand>
        <name>Mn(2+)</name>
        <dbReference type="ChEBI" id="CHEBI:29035"/>
        <label>2</label>
    </ligand>
</feature>
<evidence type="ECO:0000256" key="10">
    <source>
        <dbReference type="HAMAP-Rule" id="MF_00575"/>
    </source>
</evidence>
<reference evidence="12 13" key="1">
    <citation type="submission" date="2019-03" db="EMBL/GenBank/DDBJ databases">
        <title>Genomic Encyclopedia of Type Strains, Phase IV (KMG-IV): sequencing the most valuable type-strain genomes for metagenomic binning, comparative biology and taxonomic classification.</title>
        <authorList>
            <person name="Goeker M."/>
        </authorList>
    </citation>
    <scope>NUCLEOTIDE SEQUENCE [LARGE SCALE GENOMIC DNA]</scope>
    <source>
        <strain evidence="12 13">DSM 102852</strain>
    </source>
</reference>
<keyword evidence="2 10" id="KW-0444">Lipid biosynthesis</keyword>
<keyword evidence="1 10" id="KW-1003">Cell membrane</keyword>
<keyword evidence="3 10" id="KW-0997">Cell inner membrane</keyword>
<evidence type="ECO:0000256" key="4">
    <source>
        <dbReference type="ARBA" id="ARBA00022556"/>
    </source>
</evidence>
<dbReference type="Proteomes" id="UP000294480">
    <property type="component" value="Unassembled WGS sequence"/>
</dbReference>
<evidence type="ECO:0000256" key="1">
    <source>
        <dbReference type="ARBA" id="ARBA00022475"/>
    </source>
</evidence>
<feature type="binding site" evidence="10">
    <location>
        <position position="182"/>
    </location>
    <ligand>
        <name>substrate</name>
    </ligand>
</feature>
<feature type="binding site" evidence="10">
    <location>
        <position position="188"/>
    </location>
    <ligand>
        <name>substrate</name>
    </ligand>
</feature>
<feature type="binding site" evidence="10">
    <location>
        <position position="30"/>
    </location>
    <ligand>
        <name>Mn(2+)</name>
        <dbReference type="ChEBI" id="CHEBI:29035"/>
        <label>1</label>
    </ligand>
</feature>
<evidence type="ECO:0000313" key="13">
    <source>
        <dbReference type="Proteomes" id="UP000294480"/>
    </source>
</evidence>
<comment type="similarity">
    <text evidence="10">Belongs to the LpxH family.</text>
</comment>
<comment type="caution">
    <text evidence="10">Lacks conserved residue(s) required for the propagation of feature annotation.</text>
</comment>
<comment type="pathway">
    <text evidence="10">Glycolipid biosynthesis; lipid IV(A) biosynthesis; lipid IV(A) from (3R)-3-hydroxytetradecanoyl-[acyl-carrier-protein] and UDP-N-acetyl-alpha-D-glucosamine: step 4/6.</text>
</comment>
<gene>
    <name evidence="10" type="primary">lpxH</name>
    <name evidence="12" type="ORF">DFR44_10586</name>
</gene>
<dbReference type="PANTHER" id="PTHR34990">
    <property type="entry name" value="UDP-2,3-DIACYLGLUCOSAMINE HYDROLASE-RELATED"/>
    <property type="match status" value="1"/>
</dbReference>
<dbReference type="NCBIfam" id="TIGR01854">
    <property type="entry name" value="lipid_A_lpxH"/>
    <property type="match status" value="1"/>
</dbReference>
<feature type="binding site" evidence="10">
    <location>
        <position position="101"/>
    </location>
    <ligand>
        <name>Mn(2+)</name>
        <dbReference type="ChEBI" id="CHEBI:29035"/>
        <label>2</label>
    </ligand>
</feature>
<dbReference type="CDD" id="cd07398">
    <property type="entry name" value="MPP_YbbF-LpxH"/>
    <property type="match status" value="1"/>
</dbReference>
<sequence length="268" mass="31025">MNNPHPTLSRPMDTSVPSELSGVCFISDLHLSVNMPRTLAQFEYFCETIAPQYNALIILGDLFEYWVGDDAALENPAAQRVAESLSKLAQSGIFIGYMVGNRDFLVREEYTAFAHMTPLPDPCVITINHQRVLLTHGDLMCSHEKGYQLFRRLVHTSWIQNVFLKLPLSWRNQLAKKIRNTSKQREYKTHDNMQIQDIPAHTAEAWFKTYASRYIIHGHTHQPSTHLTFDTTRVVLPDWECENPDKIRWGYISWLENKDKPELIVITQ</sequence>
<feature type="domain" description="Calcineurin-like phosphoesterase" evidence="11">
    <location>
        <begin position="23"/>
        <end position="223"/>
    </location>
</feature>
<evidence type="ECO:0000256" key="8">
    <source>
        <dbReference type="ARBA" id="ARBA00023136"/>
    </source>
</evidence>
<dbReference type="GO" id="GO:0008758">
    <property type="term" value="F:UDP-2,3-diacylglucosamine hydrolase activity"/>
    <property type="evidence" value="ECO:0007669"/>
    <property type="project" value="UniProtKB-UniRule"/>
</dbReference>
<comment type="catalytic activity">
    <reaction evidence="10">
        <text>UDP-2-N,3-O-bis[(3R)-3-hydroxytetradecanoyl]-alpha-D-glucosamine + H2O = 2-N,3-O-bis[(3R)-3-hydroxytetradecanoyl]-alpha-D-glucosaminyl 1-phosphate + UMP + 2 H(+)</text>
        <dbReference type="Rhea" id="RHEA:25213"/>
        <dbReference type="ChEBI" id="CHEBI:15377"/>
        <dbReference type="ChEBI" id="CHEBI:15378"/>
        <dbReference type="ChEBI" id="CHEBI:57865"/>
        <dbReference type="ChEBI" id="CHEBI:57957"/>
        <dbReference type="ChEBI" id="CHEBI:78847"/>
        <dbReference type="EC" id="3.6.1.54"/>
    </reaction>
</comment>
<keyword evidence="6 10" id="KW-0378">Hydrolase</keyword>
<feature type="binding site" evidence="10">
    <location>
        <begin position="101"/>
        <end position="102"/>
    </location>
    <ligand>
        <name>substrate</name>
    </ligand>
</feature>
<dbReference type="PANTHER" id="PTHR34990:SF1">
    <property type="entry name" value="UDP-2,3-DIACYLGLUCOSAMINE HYDROLASE"/>
    <property type="match status" value="1"/>
</dbReference>
<comment type="caution">
    <text evidence="12">The sequence shown here is derived from an EMBL/GenBank/DDBJ whole genome shotgun (WGS) entry which is preliminary data.</text>
</comment>
<dbReference type="GO" id="GO:0030145">
    <property type="term" value="F:manganese ion binding"/>
    <property type="evidence" value="ECO:0007669"/>
    <property type="project" value="UniProtKB-UniRule"/>
</dbReference>
<evidence type="ECO:0000313" key="12">
    <source>
        <dbReference type="EMBL" id="TDR32199.1"/>
    </source>
</evidence>
<organism evidence="12 13">
    <name type="scientific">Hydromonas duriensis</name>
    <dbReference type="NCBI Taxonomy" id="1527608"/>
    <lineage>
        <taxon>Bacteria</taxon>
        <taxon>Pseudomonadati</taxon>
        <taxon>Pseudomonadota</taxon>
        <taxon>Betaproteobacteria</taxon>
        <taxon>Burkholderiales</taxon>
        <taxon>Burkholderiaceae</taxon>
        <taxon>Hydromonas</taxon>
    </lineage>
</organism>
<feature type="binding site" evidence="10">
    <location>
        <position position="61"/>
    </location>
    <ligand>
        <name>Mn(2+)</name>
        <dbReference type="ChEBI" id="CHEBI:29035"/>
        <label>1</label>
    </ligand>
</feature>
<dbReference type="Gene3D" id="3.60.21.10">
    <property type="match status" value="1"/>
</dbReference>
<protein>
    <recommendedName>
        <fullName evidence="10">UDP-2,3-diacylglucosamine hydrolase</fullName>
        <ecNumber evidence="10">3.6.1.54</ecNumber>
    </recommendedName>
    <alternativeName>
        <fullName evidence="10">UDP-2,3-diacylglucosamine diphosphatase</fullName>
    </alternativeName>
</protein>
<evidence type="ECO:0000256" key="3">
    <source>
        <dbReference type="ARBA" id="ARBA00022519"/>
    </source>
</evidence>
<evidence type="ECO:0000256" key="5">
    <source>
        <dbReference type="ARBA" id="ARBA00022723"/>
    </source>
</evidence>
<evidence type="ECO:0000259" key="11">
    <source>
        <dbReference type="Pfam" id="PF00149"/>
    </source>
</evidence>
<comment type="function">
    <text evidence="10">Hydrolyzes the pyrophosphate bond of UDP-2,3-diacylglucosamine to yield 2,3-diacylglucosamine 1-phosphate (lipid X) and UMP by catalyzing the attack of water at the alpha-P atom. Involved in the biosynthesis of lipid A, a phosphorylated glycolipid that anchors the lipopolysaccharide to the outer membrane of the cell.</text>
</comment>
<dbReference type="NCBIfam" id="NF003743">
    <property type="entry name" value="PRK05340.1"/>
    <property type="match status" value="1"/>
</dbReference>
<comment type="cofactor">
    <cofactor evidence="10">
        <name>Mn(2+)</name>
        <dbReference type="ChEBI" id="CHEBI:29035"/>
    </cofactor>
    <text evidence="10">Binds 2 Mn(2+) ions per subunit in a binuclear metal center.</text>
</comment>
<comment type="subcellular location">
    <subcellularLocation>
        <location evidence="10">Cell inner membrane</location>
        <topology evidence="10">Peripheral membrane protein</topology>
        <orientation evidence="10">Cytoplasmic side</orientation>
    </subcellularLocation>
</comment>
<name>A0A4V3DK10_9BURK</name>
<dbReference type="SUPFAM" id="SSF56300">
    <property type="entry name" value="Metallo-dependent phosphatases"/>
    <property type="match status" value="1"/>
</dbReference>
<accession>A0A4V3DK10</accession>
<dbReference type="GO" id="GO:0019897">
    <property type="term" value="C:extrinsic component of plasma membrane"/>
    <property type="evidence" value="ECO:0007669"/>
    <property type="project" value="UniProtKB-UniRule"/>
</dbReference>
<feature type="binding site" evidence="10">
    <location>
        <position position="219"/>
    </location>
    <ligand>
        <name>substrate</name>
    </ligand>
</feature>
<dbReference type="EMBL" id="SNZE01000005">
    <property type="protein sequence ID" value="TDR32199.1"/>
    <property type="molecule type" value="Genomic_DNA"/>
</dbReference>
<keyword evidence="8 10" id="KW-0472">Membrane</keyword>
<evidence type="ECO:0000256" key="7">
    <source>
        <dbReference type="ARBA" id="ARBA00023098"/>
    </source>
</evidence>
<keyword evidence="7 10" id="KW-0443">Lipid metabolism</keyword>
<dbReference type="Pfam" id="PF00149">
    <property type="entry name" value="Metallophos"/>
    <property type="match status" value="1"/>
</dbReference>